<reference evidence="2" key="1">
    <citation type="journal article" date="2018" name="Nat. Microbiol.">
        <title>Leveraging single-cell genomics to expand the fungal tree of life.</title>
        <authorList>
            <person name="Ahrendt S.R."/>
            <person name="Quandt C.A."/>
            <person name="Ciobanu D."/>
            <person name="Clum A."/>
            <person name="Salamov A."/>
            <person name="Andreopoulos B."/>
            <person name="Cheng J.F."/>
            <person name="Woyke T."/>
            <person name="Pelin A."/>
            <person name="Henrissat B."/>
            <person name="Reynolds N.K."/>
            <person name="Benny G.L."/>
            <person name="Smith M.E."/>
            <person name="James T.Y."/>
            <person name="Grigoriev I.V."/>
        </authorList>
    </citation>
    <scope>NUCLEOTIDE SEQUENCE [LARGE SCALE GENOMIC DNA]</scope>
    <source>
        <strain evidence="2">CSF55</strain>
    </source>
</reference>
<evidence type="ECO:0000313" key="2">
    <source>
        <dbReference type="Proteomes" id="UP000281549"/>
    </source>
</evidence>
<sequence>AQIKDKFYIGKKECINAASMILRSPLSLVRGMACSVAELSTADRMVAGSIPAVPFFVLCHGMTIITCQVPTILYFEALFFFKVHFQSSVSVSQSKQVRFLVSLTFNPGH</sequence>
<evidence type="ECO:0000313" key="1">
    <source>
        <dbReference type="EMBL" id="RKP15731.1"/>
    </source>
</evidence>
<protein>
    <submittedName>
        <fullName evidence="1">Uncharacterized protein</fullName>
    </submittedName>
</protein>
<feature type="non-terminal residue" evidence="1">
    <location>
        <position position="1"/>
    </location>
</feature>
<gene>
    <name evidence="1" type="ORF">ROZALSC1DRAFT_26120</name>
</gene>
<proteinExistence type="predicted"/>
<feature type="non-terminal residue" evidence="1">
    <location>
        <position position="109"/>
    </location>
</feature>
<organism evidence="1 2">
    <name type="scientific">Rozella allomycis (strain CSF55)</name>
    <dbReference type="NCBI Taxonomy" id="988480"/>
    <lineage>
        <taxon>Eukaryota</taxon>
        <taxon>Fungi</taxon>
        <taxon>Fungi incertae sedis</taxon>
        <taxon>Cryptomycota</taxon>
        <taxon>Cryptomycota incertae sedis</taxon>
        <taxon>Rozella</taxon>
    </lineage>
</organism>
<name>A0A4P9YB02_ROZAC</name>
<accession>A0A4P9YB02</accession>
<dbReference type="EMBL" id="ML007884">
    <property type="protein sequence ID" value="RKP15731.1"/>
    <property type="molecule type" value="Genomic_DNA"/>
</dbReference>
<dbReference type="AlphaFoldDB" id="A0A4P9YB02"/>
<dbReference type="Proteomes" id="UP000281549">
    <property type="component" value="Unassembled WGS sequence"/>
</dbReference>